<protein>
    <recommendedName>
        <fullName evidence="7">MD-2-related lipid-recognition domain-containing protein</fullName>
    </recommendedName>
</protein>
<reference evidence="8 9" key="1">
    <citation type="submission" date="2024-11" db="EMBL/GenBank/DDBJ databases">
        <title>Adaptive evolution of stress response genes in parasites aligns with host niche diversity.</title>
        <authorList>
            <person name="Hahn C."/>
            <person name="Resl P."/>
        </authorList>
    </citation>
    <scope>NUCLEOTIDE SEQUENCE [LARGE SCALE GENOMIC DNA]</scope>
    <source>
        <strain evidence="8">EGGRZ-B1_66</strain>
        <tissue evidence="8">Body</tissue>
    </source>
</reference>
<dbReference type="InterPro" id="IPR014756">
    <property type="entry name" value="Ig_E-set"/>
</dbReference>
<dbReference type="SMART" id="SM00737">
    <property type="entry name" value="ML"/>
    <property type="match status" value="1"/>
</dbReference>
<dbReference type="FunFam" id="2.60.40.770:FF:000001">
    <property type="entry name" value="NPC intracellular cholesterol transporter 2"/>
    <property type="match status" value="1"/>
</dbReference>
<evidence type="ECO:0000256" key="6">
    <source>
        <dbReference type="SAM" id="SignalP"/>
    </source>
</evidence>
<comment type="similarity">
    <text evidence="2">Belongs to the NPC2 family.</text>
</comment>
<feature type="domain" description="MD-2-related lipid-recognition" evidence="7">
    <location>
        <begin position="24"/>
        <end position="158"/>
    </location>
</feature>
<evidence type="ECO:0000256" key="1">
    <source>
        <dbReference type="ARBA" id="ARBA00004613"/>
    </source>
</evidence>
<comment type="caution">
    <text evidence="8">The sequence shown here is derived from an EMBL/GenBank/DDBJ whole genome shotgun (WGS) entry which is preliminary data.</text>
</comment>
<keyword evidence="4 6" id="KW-0732">Signal</keyword>
<dbReference type="PANTHER" id="PTHR11306:SF68">
    <property type="entry name" value="NPC INTRACELLULAR CHOLESTEROL TRANSPORTER 2"/>
    <property type="match status" value="1"/>
</dbReference>
<evidence type="ECO:0000313" key="8">
    <source>
        <dbReference type="EMBL" id="KAL3310224.1"/>
    </source>
</evidence>
<dbReference type="GO" id="GO:0005576">
    <property type="term" value="C:extracellular region"/>
    <property type="evidence" value="ECO:0007669"/>
    <property type="project" value="UniProtKB-SubCell"/>
</dbReference>
<dbReference type="EMBL" id="JBJKFK010003135">
    <property type="protein sequence ID" value="KAL3310224.1"/>
    <property type="molecule type" value="Genomic_DNA"/>
</dbReference>
<evidence type="ECO:0000256" key="5">
    <source>
        <dbReference type="ARBA" id="ARBA00023157"/>
    </source>
</evidence>
<dbReference type="PANTHER" id="PTHR11306">
    <property type="entry name" value="NIEMANN PICK TYPE C2 PROTEIN NPC2-RELATED"/>
    <property type="match status" value="1"/>
</dbReference>
<evidence type="ECO:0000313" key="9">
    <source>
        <dbReference type="Proteomes" id="UP001626550"/>
    </source>
</evidence>
<name>A0ABD2PSJ5_9PLAT</name>
<evidence type="ECO:0000256" key="2">
    <source>
        <dbReference type="ARBA" id="ARBA00006370"/>
    </source>
</evidence>
<keyword evidence="5" id="KW-1015">Disulfide bond</keyword>
<keyword evidence="3" id="KW-0964">Secreted</keyword>
<dbReference type="Gene3D" id="2.60.40.770">
    <property type="match status" value="1"/>
</dbReference>
<feature type="signal peptide" evidence="6">
    <location>
        <begin position="1"/>
        <end position="21"/>
    </location>
</feature>
<dbReference type="Pfam" id="PF02221">
    <property type="entry name" value="E1_DerP2_DerF2"/>
    <property type="match status" value="1"/>
</dbReference>
<dbReference type="CDD" id="cd00916">
    <property type="entry name" value="Npc2_like"/>
    <property type="match status" value="1"/>
</dbReference>
<evidence type="ECO:0000259" key="7">
    <source>
        <dbReference type="SMART" id="SM00737"/>
    </source>
</evidence>
<evidence type="ECO:0000256" key="3">
    <source>
        <dbReference type="ARBA" id="ARBA00022525"/>
    </source>
</evidence>
<feature type="chain" id="PRO_5044777844" description="MD-2-related lipid-recognition domain-containing protein" evidence="6">
    <location>
        <begin position="22"/>
        <end position="171"/>
    </location>
</feature>
<dbReference type="InterPro" id="IPR003172">
    <property type="entry name" value="ML_dom"/>
</dbReference>
<dbReference type="InterPro" id="IPR039670">
    <property type="entry name" value="NPC2-like"/>
</dbReference>
<comment type="subcellular location">
    <subcellularLocation>
        <location evidence="1">Secreted</location>
    </subcellularLocation>
</comment>
<accession>A0ABD2PSJ5</accession>
<sequence>MFAKLVLVASVVCWLCLCADASVFKDCGSKLSKVSSVVVNPCPSEPCPLIVNHNSTVSITFTPSQDIVGGSARVHGVIAHVSVPFSLPDTTLCPHITPSGCPLKSGQQQTYTFTIPISSTYPRVKTIFSINTLQISVIIRWELVDQNGQDIVCIDFPAKIVSQYYRSRSLE</sequence>
<dbReference type="AlphaFoldDB" id="A0ABD2PSJ5"/>
<evidence type="ECO:0000256" key="4">
    <source>
        <dbReference type="ARBA" id="ARBA00022729"/>
    </source>
</evidence>
<dbReference type="InterPro" id="IPR033916">
    <property type="entry name" value="ML_Npc2-like"/>
</dbReference>
<dbReference type="Proteomes" id="UP001626550">
    <property type="component" value="Unassembled WGS sequence"/>
</dbReference>
<organism evidence="8 9">
    <name type="scientific">Cichlidogyrus casuarinus</name>
    <dbReference type="NCBI Taxonomy" id="1844966"/>
    <lineage>
        <taxon>Eukaryota</taxon>
        <taxon>Metazoa</taxon>
        <taxon>Spiralia</taxon>
        <taxon>Lophotrochozoa</taxon>
        <taxon>Platyhelminthes</taxon>
        <taxon>Monogenea</taxon>
        <taxon>Monopisthocotylea</taxon>
        <taxon>Dactylogyridea</taxon>
        <taxon>Ancyrocephalidae</taxon>
        <taxon>Cichlidogyrus</taxon>
    </lineage>
</organism>
<proteinExistence type="inferred from homology"/>
<gene>
    <name evidence="8" type="ORF">Ciccas_011214</name>
</gene>
<keyword evidence="9" id="KW-1185">Reference proteome</keyword>
<dbReference type="SUPFAM" id="SSF81296">
    <property type="entry name" value="E set domains"/>
    <property type="match status" value="1"/>
</dbReference>